<dbReference type="InterPro" id="IPR043146">
    <property type="entry name" value="Penicillin_amidase_N_B-knob"/>
</dbReference>
<dbReference type="EMBL" id="CP103416">
    <property type="protein sequence ID" value="UVW35509.1"/>
    <property type="molecule type" value="Genomic_DNA"/>
</dbReference>
<dbReference type="InterPro" id="IPR023343">
    <property type="entry name" value="Penicillin_amidase_dom1"/>
</dbReference>
<dbReference type="Gene3D" id="1.10.1400.10">
    <property type="match status" value="1"/>
</dbReference>
<name>A0ABY5TQC3_9GAMM</name>
<dbReference type="PANTHER" id="PTHR34218:SF3">
    <property type="entry name" value="ACYL-HOMOSERINE LACTONE ACYLASE PVDQ"/>
    <property type="match status" value="1"/>
</dbReference>
<comment type="similarity">
    <text evidence="1">Belongs to the peptidase S45 family.</text>
</comment>
<protein>
    <submittedName>
        <fullName evidence="5">Acylase</fullName>
    </submittedName>
</protein>
<dbReference type="Gene3D" id="1.10.439.10">
    <property type="entry name" value="Penicillin Amidohydrolase, domain 1"/>
    <property type="match status" value="1"/>
</dbReference>
<organism evidence="5 6">
    <name type="scientific">SAR92 clade bacterium H455</name>
    <dbReference type="NCBI Taxonomy" id="2974818"/>
    <lineage>
        <taxon>Bacteria</taxon>
        <taxon>Pseudomonadati</taxon>
        <taxon>Pseudomonadota</taxon>
        <taxon>Gammaproteobacteria</taxon>
        <taxon>Cellvibrionales</taxon>
        <taxon>Porticoccaceae</taxon>
        <taxon>SAR92 clade</taxon>
    </lineage>
</organism>
<keyword evidence="4" id="KW-0865">Zymogen</keyword>
<proteinExistence type="inferred from homology"/>
<evidence type="ECO:0000313" key="5">
    <source>
        <dbReference type="EMBL" id="UVW35509.1"/>
    </source>
</evidence>
<keyword evidence="6" id="KW-1185">Reference proteome</keyword>
<evidence type="ECO:0000313" key="6">
    <source>
        <dbReference type="Proteomes" id="UP001059934"/>
    </source>
</evidence>
<dbReference type="CDD" id="cd01936">
    <property type="entry name" value="Ntn_CA"/>
    <property type="match status" value="1"/>
</dbReference>
<dbReference type="InterPro" id="IPR014395">
    <property type="entry name" value="Pen/GL7ACA/AHL_acylase"/>
</dbReference>
<accession>A0ABY5TQC3</accession>
<dbReference type="SUPFAM" id="SSF56235">
    <property type="entry name" value="N-terminal nucleophile aminohydrolases (Ntn hydrolases)"/>
    <property type="match status" value="1"/>
</dbReference>
<dbReference type="PIRSF" id="PIRSF001227">
    <property type="entry name" value="Pen_acylase"/>
    <property type="match status" value="1"/>
</dbReference>
<keyword evidence="3" id="KW-0378">Hydrolase</keyword>
<reference evidence="5" key="1">
    <citation type="submission" date="2022-08" db="EMBL/GenBank/DDBJ databases">
        <title>Catabolic pathway analysis in culturable SAR92 clade bacteria reveals their overlooked roles in DMSP degradation in coastal seas.</title>
        <authorList>
            <person name="He X."/>
            <person name="Zhang X."/>
            <person name="Zhang Y."/>
        </authorList>
    </citation>
    <scope>NUCLEOTIDE SEQUENCE</scope>
    <source>
        <strain evidence="5">H455</strain>
    </source>
</reference>
<dbReference type="Pfam" id="PF01804">
    <property type="entry name" value="Penicil_amidase"/>
    <property type="match status" value="1"/>
</dbReference>
<dbReference type="PANTHER" id="PTHR34218">
    <property type="entry name" value="PEPTIDASE S45 PENICILLIN AMIDASE"/>
    <property type="match status" value="1"/>
</dbReference>
<evidence type="ECO:0000256" key="3">
    <source>
        <dbReference type="ARBA" id="ARBA00022801"/>
    </source>
</evidence>
<gene>
    <name evidence="5" type="ORF">NYF23_02585</name>
</gene>
<keyword evidence="2" id="KW-0732">Signal</keyword>
<dbReference type="Gene3D" id="3.60.20.10">
    <property type="entry name" value="Glutamine Phosphoribosylpyrophosphate, subunit 1, domain 1"/>
    <property type="match status" value="1"/>
</dbReference>
<dbReference type="InterPro" id="IPR043147">
    <property type="entry name" value="Penicillin_amidase_A-knob"/>
</dbReference>
<dbReference type="Gene3D" id="2.30.120.10">
    <property type="match status" value="1"/>
</dbReference>
<evidence type="ECO:0000256" key="4">
    <source>
        <dbReference type="ARBA" id="ARBA00023145"/>
    </source>
</evidence>
<evidence type="ECO:0000256" key="2">
    <source>
        <dbReference type="ARBA" id="ARBA00022729"/>
    </source>
</evidence>
<evidence type="ECO:0000256" key="1">
    <source>
        <dbReference type="ARBA" id="ARBA00006586"/>
    </source>
</evidence>
<dbReference type="InterPro" id="IPR029055">
    <property type="entry name" value="Ntn_hydrolases_N"/>
</dbReference>
<sequence>MSLTSTLFGASLIASLALLTTGCAEKFPVAEYQNLGDKYNVVIERDIRGVPHVIGERDVDAAFGFAYAQAEDNWELVYDTIDFYRGTAAKTKGPDSAITDFLVKWLGIWEDIDAHYETELSPEIRAYIEAYADGLNYYAAINPERAVAELPITGKDIIAGYMFRHILFYGFDGVLKEVMSSERQQPISTANGVTYNNLPIGSNASAISPANSTDGATRLAINSHQPTTGPVAWYEAHIQSGEGLNAMGGLFPGSATIGVGFNENIAWGATVNKPDLVDVYVLDIDPEDPLRYRMDGQWHDLEAAELEIKVKLWGFLPWTATELGLRSAHGPVLQTDHGTYAIRYAGMGKMRQVEQWLAMNKAQNLEQWRDALRIHSFASFNFVYADRDSNIMFVHNSLTPVRVAGYDWSQYLPGDDSNLIWQDYMPFDELPQVINPESGWIHSANQSPFFITAEGSNPNIADYRLEDGFPTRMTNRAVRGLEMFAELSPISEEEFSQIKHDKKYSPNSRAVGFLQGAINLPLADSEEQYYVDAQAMIRDWDLSTDIENRGAAMSTCVIGAEWLAEQKGEPTPDVAEAFYYCADRLMAATGRIDPLWGDINRHVRGDLNLPVGGGPDTLRAIYARGMEEDGYQTNIAGDGLYYFVSWDAEGVQKIRGVHQFGAATLDTASPHYADQAEDYAAEILHDPLFDPELRKDKINRRYRPGE</sequence>
<dbReference type="InterPro" id="IPR002692">
    <property type="entry name" value="S45"/>
</dbReference>
<dbReference type="Proteomes" id="UP001059934">
    <property type="component" value="Chromosome"/>
</dbReference>